<feature type="domain" description="ISXO2-like transposase" evidence="1">
    <location>
        <begin position="32"/>
        <end position="81"/>
    </location>
</feature>
<dbReference type="InterPro" id="IPR024445">
    <property type="entry name" value="Tnp_ISXO2-like"/>
</dbReference>
<evidence type="ECO:0000259" key="1">
    <source>
        <dbReference type="Pfam" id="PF12762"/>
    </source>
</evidence>
<organism evidence="2 3">
    <name type="scientific">Anncaliia algerae PRA339</name>
    <dbReference type="NCBI Taxonomy" id="1288291"/>
    <lineage>
        <taxon>Eukaryota</taxon>
        <taxon>Fungi</taxon>
        <taxon>Fungi incertae sedis</taxon>
        <taxon>Microsporidia</taxon>
        <taxon>Tubulinosematoidea</taxon>
        <taxon>Tubulinosematidae</taxon>
        <taxon>Anncaliia</taxon>
    </lineage>
</organism>
<evidence type="ECO:0000313" key="2">
    <source>
        <dbReference type="EMBL" id="KCZ79434.1"/>
    </source>
</evidence>
<dbReference type="VEuPathDB" id="MicrosporidiaDB:H312_03175"/>
<gene>
    <name evidence="2" type="ORF">H312_03175</name>
</gene>
<evidence type="ECO:0000313" key="3">
    <source>
        <dbReference type="Proteomes" id="UP000030655"/>
    </source>
</evidence>
<accession>A0A059EXF1</accession>
<dbReference type="AlphaFoldDB" id="A0A059EXF1"/>
<dbReference type="Proteomes" id="UP000030655">
    <property type="component" value="Unassembled WGS sequence"/>
</dbReference>
<proteinExistence type="predicted"/>
<reference evidence="3" key="1">
    <citation type="submission" date="2013-02" db="EMBL/GenBank/DDBJ databases">
        <authorList>
            <consortium name="The Broad Institute Genome Sequencing Platform"/>
            <person name="Cuomo C."/>
            <person name="Becnel J."/>
            <person name="Sanscrainte N."/>
            <person name="Walker B."/>
            <person name="Young S.K."/>
            <person name="Zeng Q."/>
            <person name="Gargeya S."/>
            <person name="Fitzgerald M."/>
            <person name="Haas B."/>
            <person name="Abouelleil A."/>
            <person name="Alvarado L."/>
            <person name="Arachchi H.M."/>
            <person name="Berlin A.M."/>
            <person name="Chapman S.B."/>
            <person name="Dewar J."/>
            <person name="Goldberg J."/>
            <person name="Griggs A."/>
            <person name="Gujja S."/>
            <person name="Hansen M."/>
            <person name="Howarth C."/>
            <person name="Imamovic A."/>
            <person name="Larimer J."/>
            <person name="McCowan C."/>
            <person name="Murphy C."/>
            <person name="Neiman D."/>
            <person name="Pearson M."/>
            <person name="Priest M."/>
            <person name="Roberts A."/>
            <person name="Saif S."/>
            <person name="Shea T."/>
            <person name="Sisk P."/>
            <person name="Sykes S."/>
            <person name="Wortman J."/>
            <person name="Nusbaum C."/>
            <person name="Birren B."/>
        </authorList>
    </citation>
    <scope>NUCLEOTIDE SEQUENCE [LARGE SCALE GENOMIC DNA]</scope>
    <source>
        <strain evidence="3">PRA339</strain>
    </source>
</reference>
<dbReference type="OrthoDB" id="7732882at2759"/>
<reference evidence="2 3" key="2">
    <citation type="submission" date="2014-03" db="EMBL/GenBank/DDBJ databases">
        <title>The Genome Sequence of Anncaliia algerae insect isolate PRA339.</title>
        <authorList>
            <consortium name="The Broad Institute Genome Sequencing Platform"/>
            <consortium name="The Broad Institute Genome Sequencing Center for Infectious Disease"/>
            <person name="Cuomo C."/>
            <person name="Becnel J."/>
            <person name="Sanscrainte N."/>
            <person name="Walker B."/>
            <person name="Young S.K."/>
            <person name="Zeng Q."/>
            <person name="Gargeya S."/>
            <person name="Fitzgerald M."/>
            <person name="Haas B."/>
            <person name="Abouelleil A."/>
            <person name="Alvarado L."/>
            <person name="Arachchi H.M."/>
            <person name="Berlin A.M."/>
            <person name="Chapman S.B."/>
            <person name="Dewar J."/>
            <person name="Goldberg J."/>
            <person name="Griggs A."/>
            <person name="Gujja S."/>
            <person name="Hansen M."/>
            <person name="Howarth C."/>
            <person name="Imamovic A."/>
            <person name="Larimer J."/>
            <person name="McCowan C."/>
            <person name="Murphy C."/>
            <person name="Neiman D."/>
            <person name="Pearson M."/>
            <person name="Priest M."/>
            <person name="Roberts A."/>
            <person name="Saif S."/>
            <person name="Shea T."/>
            <person name="Sisk P."/>
            <person name="Sykes S."/>
            <person name="Wortman J."/>
            <person name="Nusbaum C."/>
            <person name="Birren B."/>
        </authorList>
    </citation>
    <scope>NUCLEOTIDE SEQUENCE [LARGE SCALE GENOMIC DNA]</scope>
    <source>
        <strain evidence="2 3">PRA339</strain>
    </source>
</reference>
<protein>
    <recommendedName>
        <fullName evidence="1">ISXO2-like transposase domain-containing protein</fullName>
    </recommendedName>
</protein>
<sequence length="82" mass="9260">MKVNLLNVNTTLVESLEVPGLLGESMFLPKSVFFVEVFHRTSETLKAIFLENVLPGTTIITDEWRGYWGLEGLGYFHATVNQ</sequence>
<keyword evidence="3" id="KW-1185">Reference proteome</keyword>
<dbReference type="HOGENOM" id="CLU_2557834_0_0_1"/>
<name>A0A059EXF1_9MICR</name>
<dbReference type="Pfam" id="PF12762">
    <property type="entry name" value="DDE_Tnp_IS1595"/>
    <property type="match status" value="1"/>
</dbReference>
<dbReference type="EMBL" id="KK365277">
    <property type="protein sequence ID" value="KCZ79434.1"/>
    <property type="molecule type" value="Genomic_DNA"/>
</dbReference>